<keyword evidence="4 6" id="KW-1133">Transmembrane helix</keyword>
<feature type="transmembrane region" description="Helical" evidence="6">
    <location>
        <begin position="823"/>
        <end position="840"/>
    </location>
</feature>
<evidence type="ECO:0000256" key="2">
    <source>
        <dbReference type="ARBA" id="ARBA00022692"/>
    </source>
</evidence>
<sequence>MDEIIQIDNKYNDSKYDDNERNPSDAHKGKQISLVSLSPNGKCIVTYSEDDNSIERWIVKDPKLSPREKVNSLSPNSTYVVTFNGDDNSIERWITKDSKLCLQGKAYELSKEEIDKLSAEVSTNLLTDKIDFIKVNDYGTVCYSYNSILIIVSMDINKVQILELHHKPRWIYFNKDVRLVNDSRISVYSLNELNLTSSYKVSSYVRGVVIDNNNIWFINKDCLYQWELKSLQLKFIYSLKSKYHKYDAYAFRTVISKENLIVVKCWSFIEIFLVGVHFPIMNIEVTDTVNVVLLCEAQYNYLLVFDTPRKYIKQNIILYYINDIDKQPVDASKIFNDKLNDENPENNENKFILYEYNSESKEAFGLFNGKILCINLSDFNWHDFFVSNHKDSDENVGGWNTYLCQTFKNYCIDTLISPDMENIRSLIIKYTNKYNNDDAYTDYQTQHESKEIKFKNQEYEWEIDVENRKLLVYSDNKQMCSSDLSYFGHLNQQYGLLWKILDNNAIALLSYGHFLVIYEYDVNNNSISTPYSLSTDNHLEKLKDKDFSGTKLPNPITNTRNPILDSENINKLFIIESTINYDLSLAKYGRTLLESLLKLTEPELTRSIELLYNKCTTLVKEDPKRNLKFLSIITSSMNGLYKKYPDYITKFNSEMFMFLDPKDETILYSDNCSSHLDTFTNEVDVSKMHKYEKILIFLKNLCKIIILPIVIYEFIIFIKNEIISHKSRQQIILIVPYINYSCYPLEYNSWWSEIFWPKSSIFIDTCKKEFYTNWNGEAVINFKWKKFGRKYYFPIWLIFTVFLVCFTLASYPTSSITQENRVKLYQTSIAFGFFHIIFELRQFIWNPKKYILSIWNFFDLSAYFPATIASIYWIKYSSIPEWALSLSCLLLDLKFLLFFRVFESFGVYFAIIFGVARRIFYFLFVLALIIASFAHALFLLLHPQNLIDSFKTPNLSDPNNPWALSNTYNQTDENGNVLNETLIQVPTESTNLFYSYPSSLLATYLFLTGNQNSISPWTPTSTAENAILYILLVVFTFLVVIYLMNLFIGLLNMAIGENNDRASYLVQKAEVIAEIELFYLLPHQRRWRSWFPEVIYYHAEIEKAQVYIKEAINKGEWKMEDWPEMKYKILKLLRIEDIIKN</sequence>
<dbReference type="OrthoDB" id="2330027at2759"/>
<dbReference type="InterPro" id="IPR024862">
    <property type="entry name" value="TRPV"/>
</dbReference>
<name>A0A8H3R2L7_9GLOM</name>
<feature type="transmembrane region" description="Helical" evidence="6">
    <location>
        <begin position="920"/>
        <end position="941"/>
    </location>
</feature>
<evidence type="ECO:0000256" key="5">
    <source>
        <dbReference type="ARBA" id="ARBA00023136"/>
    </source>
</evidence>
<evidence type="ECO:0000313" key="8">
    <source>
        <dbReference type="EMBL" id="GET00553.1"/>
    </source>
</evidence>
<feature type="transmembrane region" description="Helical" evidence="6">
    <location>
        <begin position="694"/>
        <end position="718"/>
    </location>
</feature>
<dbReference type="AlphaFoldDB" id="A0A8H3R2L7"/>
<evidence type="ECO:0000256" key="1">
    <source>
        <dbReference type="ARBA" id="ARBA00004141"/>
    </source>
</evidence>
<keyword evidence="2 6" id="KW-0812">Transmembrane</keyword>
<feature type="transmembrane region" description="Helical" evidence="6">
    <location>
        <begin position="1026"/>
        <end position="1051"/>
    </location>
</feature>
<dbReference type="PANTHER" id="PTHR10582:SF2">
    <property type="entry name" value="INACTIVE"/>
    <property type="match status" value="1"/>
</dbReference>
<dbReference type="GO" id="GO:0005216">
    <property type="term" value="F:monoatomic ion channel activity"/>
    <property type="evidence" value="ECO:0007669"/>
    <property type="project" value="InterPro"/>
</dbReference>
<dbReference type="EMBL" id="BLAL01000285">
    <property type="protein sequence ID" value="GET00553.1"/>
    <property type="molecule type" value="Genomic_DNA"/>
</dbReference>
<keyword evidence="3" id="KW-0677">Repeat</keyword>
<organism evidence="8 9">
    <name type="scientific">Rhizophagus clarus</name>
    <dbReference type="NCBI Taxonomy" id="94130"/>
    <lineage>
        <taxon>Eukaryota</taxon>
        <taxon>Fungi</taxon>
        <taxon>Fungi incertae sedis</taxon>
        <taxon>Mucoromycota</taxon>
        <taxon>Glomeromycotina</taxon>
        <taxon>Glomeromycetes</taxon>
        <taxon>Glomerales</taxon>
        <taxon>Glomeraceae</taxon>
        <taxon>Rhizophagus</taxon>
    </lineage>
</organism>
<evidence type="ECO:0000256" key="4">
    <source>
        <dbReference type="ARBA" id="ARBA00022989"/>
    </source>
</evidence>
<dbReference type="Gene3D" id="1.10.287.70">
    <property type="match status" value="1"/>
</dbReference>
<dbReference type="GO" id="GO:0098703">
    <property type="term" value="P:calcium ion import across plasma membrane"/>
    <property type="evidence" value="ECO:0007669"/>
    <property type="project" value="TreeGrafter"/>
</dbReference>
<feature type="transmembrane region" description="Helical" evidence="6">
    <location>
        <begin position="791"/>
        <end position="811"/>
    </location>
</feature>
<dbReference type="InterPro" id="IPR005821">
    <property type="entry name" value="Ion_trans_dom"/>
</dbReference>
<dbReference type="SUPFAM" id="SSF82171">
    <property type="entry name" value="DPP6 N-terminal domain-like"/>
    <property type="match status" value="1"/>
</dbReference>
<proteinExistence type="predicted"/>
<feature type="transmembrane region" description="Helical" evidence="6">
    <location>
        <begin position="894"/>
        <end position="913"/>
    </location>
</feature>
<keyword evidence="5 6" id="KW-0472">Membrane</keyword>
<dbReference type="PANTHER" id="PTHR10582">
    <property type="entry name" value="TRANSIENT RECEPTOR POTENTIAL ION CHANNEL PROTEIN"/>
    <property type="match status" value="1"/>
</dbReference>
<evidence type="ECO:0000259" key="7">
    <source>
        <dbReference type="Pfam" id="PF00520"/>
    </source>
</evidence>
<feature type="transmembrane region" description="Helical" evidence="6">
    <location>
        <begin position="852"/>
        <end position="874"/>
    </location>
</feature>
<comment type="subcellular location">
    <subcellularLocation>
        <location evidence="1">Membrane</location>
        <topology evidence="1">Multi-pass membrane protein</topology>
    </subcellularLocation>
</comment>
<evidence type="ECO:0000313" key="9">
    <source>
        <dbReference type="Proteomes" id="UP000615446"/>
    </source>
</evidence>
<gene>
    <name evidence="8" type="ORF">RCL2_002700600</name>
</gene>
<comment type="caution">
    <text evidence="8">The sequence shown here is derived from an EMBL/GenBank/DDBJ whole genome shotgun (WGS) entry which is preliminary data.</text>
</comment>
<dbReference type="Proteomes" id="UP000615446">
    <property type="component" value="Unassembled WGS sequence"/>
</dbReference>
<protein>
    <recommendedName>
        <fullName evidence="7">Ion transport domain-containing protein</fullName>
    </recommendedName>
</protein>
<evidence type="ECO:0000256" key="6">
    <source>
        <dbReference type="SAM" id="Phobius"/>
    </source>
</evidence>
<reference evidence="8" key="1">
    <citation type="submission" date="2019-10" db="EMBL/GenBank/DDBJ databases">
        <title>Conservation and host-specific expression of non-tandemly repeated heterogenous ribosome RNA gene in arbuscular mycorrhizal fungi.</title>
        <authorList>
            <person name="Maeda T."/>
            <person name="Kobayashi Y."/>
            <person name="Nakagawa T."/>
            <person name="Ezawa T."/>
            <person name="Yamaguchi K."/>
            <person name="Bino T."/>
            <person name="Nishimoto Y."/>
            <person name="Shigenobu S."/>
            <person name="Kawaguchi M."/>
        </authorList>
    </citation>
    <scope>NUCLEOTIDE SEQUENCE</scope>
    <source>
        <strain evidence="8">HR1</strain>
    </source>
</reference>
<accession>A0A8H3R2L7</accession>
<dbReference type="Pfam" id="PF00520">
    <property type="entry name" value="Ion_trans"/>
    <property type="match status" value="1"/>
</dbReference>
<feature type="domain" description="Ion transport" evidence="7">
    <location>
        <begin position="794"/>
        <end position="1062"/>
    </location>
</feature>
<dbReference type="GO" id="GO:0005886">
    <property type="term" value="C:plasma membrane"/>
    <property type="evidence" value="ECO:0007669"/>
    <property type="project" value="TreeGrafter"/>
</dbReference>
<evidence type="ECO:0000256" key="3">
    <source>
        <dbReference type="ARBA" id="ARBA00022737"/>
    </source>
</evidence>